<evidence type="ECO:0000313" key="14">
    <source>
        <dbReference type="EMBL" id="KAL2271892.1"/>
    </source>
</evidence>
<proteinExistence type="inferred from homology"/>
<organism evidence="14 15">
    <name type="scientific">Remersonia thermophila</name>
    <dbReference type="NCBI Taxonomy" id="72144"/>
    <lineage>
        <taxon>Eukaryota</taxon>
        <taxon>Fungi</taxon>
        <taxon>Dikarya</taxon>
        <taxon>Ascomycota</taxon>
        <taxon>Pezizomycotina</taxon>
        <taxon>Sordariomycetes</taxon>
        <taxon>Sordariomycetidae</taxon>
        <taxon>Sordariales</taxon>
        <taxon>Sordariales incertae sedis</taxon>
        <taxon>Remersonia</taxon>
    </lineage>
</organism>
<evidence type="ECO:0000256" key="5">
    <source>
        <dbReference type="ARBA" id="ARBA00022676"/>
    </source>
</evidence>
<feature type="transmembrane region" description="Helical" evidence="12">
    <location>
        <begin position="416"/>
        <end position="438"/>
    </location>
</feature>
<dbReference type="RefSeq" id="XP_070870616.1">
    <property type="nucleotide sequence ID" value="XM_071007403.1"/>
</dbReference>
<feature type="compositionally biased region" description="Polar residues" evidence="13">
    <location>
        <begin position="521"/>
        <end position="534"/>
    </location>
</feature>
<comment type="similarity">
    <text evidence="3">Belongs to the glycosyltransferase 22 family. PIGB subfamily.</text>
</comment>
<evidence type="ECO:0000256" key="7">
    <source>
        <dbReference type="ARBA" id="ARBA00022692"/>
    </source>
</evidence>
<dbReference type="EMBL" id="JAZGUE010000001">
    <property type="protein sequence ID" value="KAL2271892.1"/>
    <property type="molecule type" value="Genomic_DNA"/>
</dbReference>
<name>A0ABR4DQJ6_9PEZI</name>
<keyword evidence="10 12" id="KW-0472">Membrane</keyword>
<dbReference type="EC" id="2.4.1.-" evidence="12"/>
<evidence type="ECO:0000256" key="6">
    <source>
        <dbReference type="ARBA" id="ARBA00022679"/>
    </source>
</evidence>
<feature type="region of interest" description="Disordered" evidence="13">
    <location>
        <begin position="512"/>
        <end position="534"/>
    </location>
</feature>
<comment type="subcellular location">
    <subcellularLocation>
        <location evidence="1 12">Endoplasmic reticulum membrane</location>
        <topology evidence="1 12">Multi-pass membrane protein</topology>
    </subcellularLocation>
</comment>
<feature type="region of interest" description="Disordered" evidence="13">
    <location>
        <begin position="706"/>
        <end position="730"/>
    </location>
</feature>
<evidence type="ECO:0000256" key="10">
    <source>
        <dbReference type="ARBA" id="ARBA00023136"/>
    </source>
</evidence>
<dbReference type="Pfam" id="PF03901">
    <property type="entry name" value="Glyco_transf_22"/>
    <property type="match status" value="1"/>
</dbReference>
<comment type="caution">
    <text evidence="14">The sequence shown here is derived from an EMBL/GenBank/DDBJ whole genome shotgun (WGS) entry which is preliminary data.</text>
</comment>
<dbReference type="PANTHER" id="PTHR22760">
    <property type="entry name" value="GLYCOSYLTRANSFERASE"/>
    <property type="match status" value="1"/>
</dbReference>
<feature type="transmembrane region" description="Helical" evidence="12">
    <location>
        <begin position="358"/>
        <end position="378"/>
    </location>
</feature>
<comment type="function">
    <text evidence="11">Mannosyltransferase involved in glycosylphosphatidylinositol-anchor biosynthesis. Transfers the third mannose to Man2-GlcN-acyl-PI during GPI precursor assembly.</text>
</comment>
<feature type="transmembrane region" description="Helical" evidence="12">
    <location>
        <begin position="390"/>
        <end position="410"/>
    </location>
</feature>
<evidence type="ECO:0000256" key="12">
    <source>
        <dbReference type="RuleBase" id="RU363075"/>
    </source>
</evidence>
<evidence type="ECO:0000256" key="9">
    <source>
        <dbReference type="ARBA" id="ARBA00022989"/>
    </source>
</evidence>
<keyword evidence="8 12" id="KW-0256">Endoplasmic reticulum</keyword>
<evidence type="ECO:0000256" key="4">
    <source>
        <dbReference type="ARBA" id="ARBA00022502"/>
    </source>
</evidence>
<sequence length="730" mass="79342">MDPDTAPTGLGSAVDSLASAGGLRERHKPGSSSADRHDAAGSEPAPEPKATKPPGELHAQVAAAQIKDILSVLLMFRFINALCVRTFFQPDEYFQALEPAWDMAFGSNSGAWLTWEWHHQLRSSLHPAVFAAAYKAVDGAMAAMSLYPPFRAFILVALPGALQAVFAALADFFTWKLAMDVYGRASHAPWAALWMTVLSPWQWFCSTRTFSNSLETTLTIAALCYWPWEVLSGAEARKGPTQLPKNRVNSLRISLVLAAVAVLLRPTNLLIWLVVLGRTLSALTSPGRWSPTMAAAILLLREIVLCGLSVLAASMVSDRLYFGFWAFPPYKWLYFNISQSLAVFYGHMPWHYYLSQGVPLLTTTFLPFALVGLYKATASSRPRTSSLQPGTLATLATAALTMILTLSLISHKEVRFIYPLLPILHILAAPYIASFFTQPAAPPTAPSSSQNRNTVLRRTVTLANLLSINLLLAGYLSLYHQSAPLSVLAFLRSEFERLHPDALDLGATALGSTSSSSTTTINNKWTNDSSSNNNPEGQAGLELFALFLTPCHSTPWRSHLVYPSLRARALTCEPPLHTAPGSRERAEYLDEADRFYLREAEGEAGYGVGFLGEEMWPLLSGSNANAGADAGAGSAAGARAGARAGEVPRYIVGFEGIEPVLKRFFEGPGGAGQSMGVTLRRAWSAWNGAFSDDWRRAGRLVVWDTGVHADPRRDGTEQEEEKKAKTAGDP</sequence>
<gene>
    <name evidence="14" type="ORF">VTJ83DRAFT_1263</name>
</gene>
<dbReference type="PANTHER" id="PTHR22760:SF4">
    <property type="entry name" value="GPI MANNOSYLTRANSFERASE 3"/>
    <property type="match status" value="1"/>
</dbReference>
<feature type="transmembrane region" description="Helical" evidence="12">
    <location>
        <begin position="293"/>
        <end position="313"/>
    </location>
</feature>
<dbReference type="InterPro" id="IPR005599">
    <property type="entry name" value="GPI_mannosylTrfase"/>
</dbReference>
<feature type="transmembrane region" description="Helical" evidence="12">
    <location>
        <begin position="253"/>
        <end position="273"/>
    </location>
</feature>
<keyword evidence="9 12" id="KW-1133">Transmembrane helix</keyword>
<evidence type="ECO:0000313" key="15">
    <source>
        <dbReference type="Proteomes" id="UP001600064"/>
    </source>
</evidence>
<protein>
    <recommendedName>
        <fullName evidence="12">Mannosyltransferase</fullName>
        <ecNumber evidence="12">2.4.1.-</ecNumber>
    </recommendedName>
</protein>
<keyword evidence="4" id="KW-0337">GPI-anchor biosynthesis</keyword>
<evidence type="ECO:0000256" key="8">
    <source>
        <dbReference type="ARBA" id="ARBA00022824"/>
    </source>
</evidence>
<evidence type="ECO:0000256" key="11">
    <source>
        <dbReference type="ARBA" id="ARBA00024708"/>
    </source>
</evidence>
<feature type="compositionally biased region" description="Basic and acidic residues" evidence="13">
    <location>
        <begin position="707"/>
        <end position="730"/>
    </location>
</feature>
<dbReference type="Proteomes" id="UP001600064">
    <property type="component" value="Unassembled WGS sequence"/>
</dbReference>
<keyword evidence="15" id="KW-1185">Reference proteome</keyword>
<feature type="region of interest" description="Disordered" evidence="13">
    <location>
        <begin position="1"/>
        <end position="56"/>
    </location>
</feature>
<evidence type="ECO:0000256" key="13">
    <source>
        <dbReference type="SAM" id="MobiDB-lite"/>
    </source>
</evidence>
<evidence type="ECO:0000256" key="3">
    <source>
        <dbReference type="ARBA" id="ARBA00006065"/>
    </source>
</evidence>
<reference evidence="14 15" key="1">
    <citation type="journal article" date="2024" name="Commun. Biol.">
        <title>Comparative genomic analysis of thermophilic fungi reveals convergent evolutionary adaptations and gene losses.</title>
        <authorList>
            <person name="Steindorff A.S."/>
            <person name="Aguilar-Pontes M.V."/>
            <person name="Robinson A.J."/>
            <person name="Andreopoulos B."/>
            <person name="LaButti K."/>
            <person name="Kuo A."/>
            <person name="Mondo S."/>
            <person name="Riley R."/>
            <person name="Otillar R."/>
            <person name="Haridas S."/>
            <person name="Lipzen A."/>
            <person name="Grimwood J."/>
            <person name="Schmutz J."/>
            <person name="Clum A."/>
            <person name="Reid I.D."/>
            <person name="Moisan M.C."/>
            <person name="Butler G."/>
            <person name="Nguyen T.T.M."/>
            <person name="Dewar K."/>
            <person name="Conant G."/>
            <person name="Drula E."/>
            <person name="Henrissat B."/>
            <person name="Hansel C."/>
            <person name="Singer S."/>
            <person name="Hutchinson M.I."/>
            <person name="de Vries R.P."/>
            <person name="Natvig D.O."/>
            <person name="Powell A.J."/>
            <person name="Tsang A."/>
            <person name="Grigoriev I.V."/>
        </authorList>
    </citation>
    <scope>NUCLEOTIDE SEQUENCE [LARGE SCALE GENOMIC DNA]</scope>
    <source>
        <strain evidence="14 15">ATCC 22073</strain>
    </source>
</reference>
<evidence type="ECO:0000256" key="2">
    <source>
        <dbReference type="ARBA" id="ARBA00004687"/>
    </source>
</evidence>
<accession>A0ABR4DQJ6</accession>
<keyword evidence="7 12" id="KW-0812">Transmembrane</keyword>
<keyword evidence="6" id="KW-0808">Transferase</keyword>
<comment type="pathway">
    <text evidence="2">Glycolipid biosynthesis; glycosylphosphatidylinositol-anchor biosynthesis.</text>
</comment>
<dbReference type="GeneID" id="98122047"/>
<evidence type="ECO:0000256" key="1">
    <source>
        <dbReference type="ARBA" id="ARBA00004477"/>
    </source>
</evidence>
<feature type="transmembrane region" description="Helical" evidence="12">
    <location>
        <begin position="152"/>
        <end position="175"/>
    </location>
</feature>
<keyword evidence="5 12" id="KW-0328">Glycosyltransferase</keyword>
<feature type="transmembrane region" description="Helical" evidence="12">
    <location>
        <begin position="459"/>
        <end position="478"/>
    </location>
</feature>